<dbReference type="GeneID" id="34614725"/>
<feature type="compositionally biased region" description="Polar residues" evidence="1">
    <location>
        <begin position="444"/>
        <end position="466"/>
    </location>
</feature>
<dbReference type="VEuPathDB" id="FungiDB:ASPZODRAFT_34211"/>
<dbReference type="EMBL" id="KV878340">
    <property type="protein sequence ID" value="OJJ47712.1"/>
    <property type="molecule type" value="Genomic_DNA"/>
</dbReference>
<feature type="region of interest" description="Disordered" evidence="1">
    <location>
        <begin position="1"/>
        <end position="65"/>
    </location>
</feature>
<feature type="region of interest" description="Disordered" evidence="1">
    <location>
        <begin position="332"/>
        <end position="466"/>
    </location>
</feature>
<feature type="transmembrane region" description="Helical" evidence="2">
    <location>
        <begin position="95"/>
        <end position="114"/>
    </location>
</feature>
<evidence type="ECO:0000256" key="2">
    <source>
        <dbReference type="SAM" id="Phobius"/>
    </source>
</evidence>
<dbReference type="PANTHER" id="PTHR28249">
    <property type="entry name" value="SPORULATION-SPECIFIC PROTEIN SPO7"/>
    <property type="match status" value="1"/>
</dbReference>
<dbReference type="Proteomes" id="UP000184188">
    <property type="component" value="Unassembled WGS sequence"/>
</dbReference>
<keyword evidence="4" id="KW-1185">Reference proteome</keyword>
<evidence type="ECO:0008006" key="5">
    <source>
        <dbReference type="Google" id="ProtNLM"/>
    </source>
</evidence>
<dbReference type="InterPro" id="IPR005605">
    <property type="entry name" value="Spo7"/>
</dbReference>
<dbReference type="STRING" id="1073090.A0A1L9SKF1"/>
<feature type="non-terminal residue" evidence="3">
    <location>
        <position position="466"/>
    </location>
</feature>
<proteinExistence type="predicted"/>
<gene>
    <name evidence="3" type="ORF">ASPZODRAFT_34211</name>
</gene>
<accession>A0A1L9SKF1</accession>
<dbReference type="OrthoDB" id="5599171at2759"/>
<name>A0A1L9SKF1_9EURO</name>
<feature type="compositionally biased region" description="Polar residues" evidence="1">
    <location>
        <begin position="410"/>
        <end position="421"/>
    </location>
</feature>
<keyword evidence="2" id="KW-0472">Membrane</keyword>
<feature type="compositionally biased region" description="Low complexity" evidence="1">
    <location>
        <begin position="18"/>
        <end position="49"/>
    </location>
</feature>
<sequence>MASPNLDQLVKGTPVSGPRSESVPAASEPSAVSSRPEQNAVPPDTSSSSSHRRPSTPDPLSTLPSSPPQIYLNLLILETSLRAQYLALRERRRQNTFFLLLLAAWIAYFAYALFLRPREDGSGVGGSIYWMVEMGEKVALLGGVVTALLVWGTGQWERGVRWPRRWLVVANRGLRNMNTKIVVIRGPWWQELLSYLSFLFPFSLPFFPSPGGNFHYVERHLSDRRSGTRSHHQGYDNVDSEAGLVEEDLSPGGDYIQLLLLPKSFSPEFRENWDDYRTNFWDKENERRAQLRHKLRERERQFARQHGGWFWWLGLGWRASQRRRLIAANLHQGDKAHHRHAHAHAHTHQHPHPHQPSLSSKLSQELKPTRRMTRSDSHSRTSSRSTTPADPDERPPSRSSATGRPRRGSTLLSSTASSIEPSQRRKKSKSSSSPVGASVRGLSPLTQAQARESVRTPSISSEDSIS</sequence>
<dbReference type="GO" id="GO:0004721">
    <property type="term" value="F:phosphoprotein phosphatase activity"/>
    <property type="evidence" value="ECO:0007669"/>
    <property type="project" value="TreeGrafter"/>
</dbReference>
<dbReference type="GO" id="GO:0071595">
    <property type="term" value="C:Nem1-Spo7 phosphatase complex"/>
    <property type="evidence" value="ECO:0007669"/>
    <property type="project" value="TreeGrafter"/>
</dbReference>
<keyword evidence="2" id="KW-0812">Transmembrane</keyword>
<dbReference type="GO" id="GO:0006998">
    <property type="term" value="P:nuclear envelope organization"/>
    <property type="evidence" value="ECO:0007669"/>
    <property type="project" value="TreeGrafter"/>
</dbReference>
<dbReference type="AlphaFoldDB" id="A0A1L9SKF1"/>
<feature type="transmembrane region" description="Helical" evidence="2">
    <location>
        <begin position="138"/>
        <end position="156"/>
    </location>
</feature>
<evidence type="ECO:0000313" key="3">
    <source>
        <dbReference type="EMBL" id="OJJ47712.1"/>
    </source>
</evidence>
<evidence type="ECO:0000256" key="1">
    <source>
        <dbReference type="SAM" id="MobiDB-lite"/>
    </source>
</evidence>
<keyword evidence="2" id="KW-1133">Transmembrane helix</keyword>
<evidence type="ECO:0000313" key="4">
    <source>
        <dbReference type="Proteomes" id="UP000184188"/>
    </source>
</evidence>
<reference evidence="4" key="1">
    <citation type="journal article" date="2017" name="Genome Biol.">
        <title>Comparative genomics reveals high biological diversity and specific adaptations in the industrially and medically important fungal genus Aspergillus.</title>
        <authorList>
            <person name="de Vries R.P."/>
            <person name="Riley R."/>
            <person name="Wiebenga A."/>
            <person name="Aguilar-Osorio G."/>
            <person name="Amillis S."/>
            <person name="Uchima C.A."/>
            <person name="Anderluh G."/>
            <person name="Asadollahi M."/>
            <person name="Askin M."/>
            <person name="Barry K."/>
            <person name="Battaglia E."/>
            <person name="Bayram O."/>
            <person name="Benocci T."/>
            <person name="Braus-Stromeyer S.A."/>
            <person name="Caldana C."/>
            <person name="Canovas D."/>
            <person name="Cerqueira G.C."/>
            <person name="Chen F."/>
            <person name="Chen W."/>
            <person name="Choi C."/>
            <person name="Clum A."/>
            <person name="Dos Santos R.A."/>
            <person name="Damasio A.R."/>
            <person name="Diallinas G."/>
            <person name="Emri T."/>
            <person name="Fekete E."/>
            <person name="Flipphi M."/>
            <person name="Freyberg S."/>
            <person name="Gallo A."/>
            <person name="Gournas C."/>
            <person name="Habgood R."/>
            <person name="Hainaut M."/>
            <person name="Harispe M.L."/>
            <person name="Henrissat B."/>
            <person name="Hilden K.S."/>
            <person name="Hope R."/>
            <person name="Hossain A."/>
            <person name="Karabika E."/>
            <person name="Karaffa L."/>
            <person name="Karanyi Z."/>
            <person name="Krasevec N."/>
            <person name="Kuo A."/>
            <person name="Kusch H."/>
            <person name="LaButti K."/>
            <person name="Lagendijk E.L."/>
            <person name="Lapidus A."/>
            <person name="Levasseur A."/>
            <person name="Lindquist E."/>
            <person name="Lipzen A."/>
            <person name="Logrieco A.F."/>
            <person name="MacCabe A."/>
            <person name="Maekelae M.R."/>
            <person name="Malavazi I."/>
            <person name="Melin P."/>
            <person name="Meyer V."/>
            <person name="Mielnichuk N."/>
            <person name="Miskei M."/>
            <person name="Molnar A.P."/>
            <person name="Mule G."/>
            <person name="Ngan C.Y."/>
            <person name="Orejas M."/>
            <person name="Orosz E."/>
            <person name="Ouedraogo J.P."/>
            <person name="Overkamp K.M."/>
            <person name="Park H.-S."/>
            <person name="Perrone G."/>
            <person name="Piumi F."/>
            <person name="Punt P.J."/>
            <person name="Ram A.F."/>
            <person name="Ramon A."/>
            <person name="Rauscher S."/>
            <person name="Record E."/>
            <person name="Riano-Pachon D.M."/>
            <person name="Robert V."/>
            <person name="Roehrig J."/>
            <person name="Ruller R."/>
            <person name="Salamov A."/>
            <person name="Salih N.S."/>
            <person name="Samson R.A."/>
            <person name="Sandor E."/>
            <person name="Sanguinetti M."/>
            <person name="Schuetze T."/>
            <person name="Sepcic K."/>
            <person name="Shelest E."/>
            <person name="Sherlock G."/>
            <person name="Sophianopoulou V."/>
            <person name="Squina F.M."/>
            <person name="Sun H."/>
            <person name="Susca A."/>
            <person name="Todd R.B."/>
            <person name="Tsang A."/>
            <person name="Unkles S.E."/>
            <person name="van de Wiele N."/>
            <person name="van Rossen-Uffink D."/>
            <person name="Oliveira J.V."/>
            <person name="Vesth T.C."/>
            <person name="Visser J."/>
            <person name="Yu J.-H."/>
            <person name="Zhou M."/>
            <person name="Andersen M.R."/>
            <person name="Archer D.B."/>
            <person name="Baker S.E."/>
            <person name="Benoit I."/>
            <person name="Brakhage A.A."/>
            <person name="Braus G.H."/>
            <person name="Fischer R."/>
            <person name="Frisvad J.C."/>
            <person name="Goldman G.H."/>
            <person name="Houbraken J."/>
            <person name="Oakley B."/>
            <person name="Pocsi I."/>
            <person name="Scazzocchio C."/>
            <person name="Seiboth B."/>
            <person name="vanKuyk P.A."/>
            <person name="Wortman J."/>
            <person name="Dyer P.S."/>
            <person name="Grigoriev I.V."/>
        </authorList>
    </citation>
    <scope>NUCLEOTIDE SEQUENCE [LARGE SCALE GENOMIC DNA]</scope>
    <source>
        <strain evidence="4">CBS 506.65</strain>
    </source>
</reference>
<protein>
    <recommendedName>
        <fullName evidence="5">Spo7-like protein</fullName>
    </recommendedName>
</protein>
<dbReference type="RefSeq" id="XP_022582222.1">
    <property type="nucleotide sequence ID" value="XM_022728261.1"/>
</dbReference>
<dbReference type="Pfam" id="PF03907">
    <property type="entry name" value="Spo7"/>
    <property type="match status" value="1"/>
</dbReference>
<dbReference type="PANTHER" id="PTHR28249:SF1">
    <property type="entry name" value="SPORULATION-SPECIFIC PROTEIN SPO7"/>
    <property type="match status" value="1"/>
</dbReference>
<dbReference type="GO" id="GO:0019888">
    <property type="term" value="F:protein phosphatase regulator activity"/>
    <property type="evidence" value="ECO:0007669"/>
    <property type="project" value="InterPro"/>
</dbReference>
<feature type="compositionally biased region" description="Basic residues" evidence="1">
    <location>
        <begin position="336"/>
        <end position="353"/>
    </location>
</feature>
<organism evidence="3 4">
    <name type="scientific">Penicilliopsis zonata CBS 506.65</name>
    <dbReference type="NCBI Taxonomy" id="1073090"/>
    <lineage>
        <taxon>Eukaryota</taxon>
        <taxon>Fungi</taxon>
        <taxon>Dikarya</taxon>
        <taxon>Ascomycota</taxon>
        <taxon>Pezizomycotina</taxon>
        <taxon>Eurotiomycetes</taxon>
        <taxon>Eurotiomycetidae</taxon>
        <taxon>Eurotiales</taxon>
        <taxon>Aspergillaceae</taxon>
        <taxon>Penicilliopsis</taxon>
    </lineage>
</organism>